<evidence type="ECO:0000256" key="11">
    <source>
        <dbReference type="ARBA" id="ARBA00032235"/>
    </source>
</evidence>
<evidence type="ECO:0000313" key="16">
    <source>
        <dbReference type="EMBL" id="MFC4539541.1"/>
    </source>
</evidence>
<dbReference type="PANTHER" id="PTHR11390">
    <property type="entry name" value="PROKARYOTIC DNA TOPOISOMERASE"/>
    <property type="match status" value="1"/>
</dbReference>
<keyword evidence="7" id="KW-0238">DNA-binding</keyword>
<dbReference type="Gene3D" id="3.40.50.140">
    <property type="match status" value="1"/>
</dbReference>
<evidence type="ECO:0000256" key="12">
    <source>
        <dbReference type="ARBA" id="ARBA00032877"/>
    </source>
</evidence>
<dbReference type="EMBL" id="JBHSEU010000020">
    <property type="protein sequence ID" value="MFC4539541.1"/>
    <property type="molecule type" value="Genomic_DNA"/>
</dbReference>
<evidence type="ECO:0000313" key="17">
    <source>
        <dbReference type="Proteomes" id="UP001596030"/>
    </source>
</evidence>
<dbReference type="InterPro" id="IPR013826">
    <property type="entry name" value="Topo_IA_cen_sub3"/>
</dbReference>
<dbReference type="InterPro" id="IPR006171">
    <property type="entry name" value="TOPRIM_dom"/>
</dbReference>
<dbReference type="Gene3D" id="1.10.290.10">
    <property type="entry name" value="Topoisomerase I, domain 4"/>
    <property type="match status" value="1"/>
</dbReference>
<dbReference type="Pfam" id="PF01131">
    <property type="entry name" value="Topoisom_bac"/>
    <property type="match status" value="1"/>
</dbReference>
<dbReference type="PRINTS" id="PR00417">
    <property type="entry name" value="PRTPISMRASEI"/>
</dbReference>
<proteinExistence type="inferred from homology"/>
<keyword evidence="4" id="KW-0479">Metal-binding</keyword>
<evidence type="ECO:0000256" key="4">
    <source>
        <dbReference type="ARBA" id="ARBA00022723"/>
    </source>
</evidence>
<sequence>MRLIVAEKPSLARAIAEALPTKAQRQDGYLECGETCISWCVGHLLEQAPPDAYDTRYQQWRLDDLPIVPKQWQLIPRTKARAQLAVIRKLLKRADSVVHAGDPDREGQLLVQQVIERLGWRGPMSRLLISDLNRPAVQQALQRLEDNARYQSLFAAAEARSRADWLYGINLSRAWTLTGRQAGHSGVLSVGRVQTPVLGLIVRRDLEIERFVSRPFYTLWADLGVEHGTLRAWWQPQPPHPLDDQKRLLAREPAEALAARLPGAEGHLSTLQSKKKSLTAPLPYSLSALQVDAARRYKLPAKRVLDICQTLYERHQLITYPRSDCRYLPEGHFTAAKQTLSAACASDDTLAGWLRGADFSRRSRAWNDKQVGAHHALAPTGRPFDAARLSNDEANVFRLIARNVLAQFYPPLETRDVKAEFSILGERFRAQGSEILVAGWKPLFTTRDEAPPLPALREGETTRVQACAVEDRQTRPPEPFSDASLIKAMMNIARYVDDDAVRRTLRDTDGLGTEATRAGILETLITRGYVIRQQSALRATRTGRALIQALPDTATRPERTALWEQRLAEIAEGNADATAFLDTLVGDVHQLLSQADAERMRQALATPGGAEPTAPSRGKRRNAKRSASDKPSTTQRRTRKRTTPRKSTTKKGET</sequence>
<dbReference type="InterPro" id="IPR013497">
    <property type="entry name" value="Topo_IA_cen"/>
</dbReference>
<keyword evidence="17" id="KW-1185">Reference proteome</keyword>
<evidence type="ECO:0000256" key="2">
    <source>
        <dbReference type="ARBA" id="ARBA00009446"/>
    </source>
</evidence>
<feature type="domain" description="Toprim" evidence="14">
    <location>
        <begin position="1"/>
        <end position="142"/>
    </location>
</feature>
<evidence type="ECO:0000256" key="5">
    <source>
        <dbReference type="ARBA" id="ARBA00022842"/>
    </source>
</evidence>
<dbReference type="PROSITE" id="PS52039">
    <property type="entry name" value="TOPO_IA_2"/>
    <property type="match status" value="1"/>
</dbReference>
<feature type="domain" description="Topo IA-type catalytic" evidence="15">
    <location>
        <begin position="150"/>
        <end position="592"/>
    </location>
</feature>
<feature type="compositionally biased region" description="Basic residues" evidence="13">
    <location>
        <begin position="636"/>
        <end position="654"/>
    </location>
</feature>
<feature type="region of interest" description="Disordered" evidence="13">
    <location>
        <begin position="604"/>
        <end position="654"/>
    </location>
</feature>
<evidence type="ECO:0000256" key="7">
    <source>
        <dbReference type="ARBA" id="ARBA00023125"/>
    </source>
</evidence>
<evidence type="ECO:0000259" key="14">
    <source>
        <dbReference type="PROSITE" id="PS50880"/>
    </source>
</evidence>
<name>A0ABV9D1Y9_9GAMM</name>
<comment type="caution">
    <text evidence="16">The sequence shown here is derived from an EMBL/GenBank/DDBJ whole genome shotgun (WGS) entry which is preliminary data.</text>
</comment>
<dbReference type="InterPro" id="IPR034144">
    <property type="entry name" value="TOPRIM_TopoIII"/>
</dbReference>
<evidence type="ECO:0000256" key="8">
    <source>
        <dbReference type="ARBA" id="ARBA00023235"/>
    </source>
</evidence>
<evidence type="ECO:0000256" key="10">
    <source>
        <dbReference type="ARBA" id="ARBA00031985"/>
    </source>
</evidence>
<dbReference type="SMART" id="SM00493">
    <property type="entry name" value="TOPRIM"/>
    <property type="match status" value="1"/>
</dbReference>
<dbReference type="InterPro" id="IPR023406">
    <property type="entry name" value="Topo_IA_AS"/>
</dbReference>
<evidence type="ECO:0000256" key="1">
    <source>
        <dbReference type="ARBA" id="ARBA00000213"/>
    </source>
</evidence>
<dbReference type="SMART" id="SM00437">
    <property type="entry name" value="TOP1Ac"/>
    <property type="match status" value="1"/>
</dbReference>
<dbReference type="Gene3D" id="1.10.460.10">
    <property type="entry name" value="Topoisomerase I, domain 2"/>
    <property type="match status" value="1"/>
</dbReference>
<dbReference type="CDD" id="cd00186">
    <property type="entry name" value="TOP1Ac"/>
    <property type="match status" value="1"/>
</dbReference>
<evidence type="ECO:0000256" key="6">
    <source>
        <dbReference type="ARBA" id="ARBA00023029"/>
    </source>
</evidence>
<dbReference type="PANTHER" id="PTHR11390:SF21">
    <property type="entry name" value="DNA TOPOISOMERASE 3-ALPHA"/>
    <property type="match status" value="1"/>
</dbReference>
<dbReference type="InterPro" id="IPR013824">
    <property type="entry name" value="Topo_IA_cen_sub1"/>
</dbReference>
<accession>A0ABV9D1Y9</accession>
<dbReference type="RefSeq" id="WP_246970312.1">
    <property type="nucleotide sequence ID" value="NZ_JAKGAN010000003.1"/>
</dbReference>
<dbReference type="NCBIfam" id="TIGR01056">
    <property type="entry name" value="topB"/>
    <property type="match status" value="1"/>
</dbReference>
<keyword evidence="5" id="KW-0460">Magnesium</keyword>
<dbReference type="PROSITE" id="PS50880">
    <property type="entry name" value="TOPRIM"/>
    <property type="match status" value="1"/>
</dbReference>
<dbReference type="Gene3D" id="2.70.20.10">
    <property type="entry name" value="Topoisomerase I, domain 3"/>
    <property type="match status" value="1"/>
</dbReference>
<dbReference type="EC" id="5.6.2.1" evidence="3"/>
<dbReference type="Proteomes" id="UP001596030">
    <property type="component" value="Unassembled WGS sequence"/>
</dbReference>
<dbReference type="InterPro" id="IPR005738">
    <property type="entry name" value="TopoIII"/>
</dbReference>
<gene>
    <name evidence="16" type="ORF">ACFO0U_12245</name>
</gene>
<dbReference type="SUPFAM" id="SSF56712">
    <property type="entry name" value="Prokaryotic type I DNA topoisomerase"/>
    <property type="match status" value="1"/>
</dbReference>
<protein>
    <recommendedName>
        <fullName evidence="3">DNA topoisomerase</fullName>
        <ecNumber evidence="3">5.6.2.1</ecNumber>
    </recommendedName>
    <alternativeName>
        <fullName evidence="12">Omega-protein</fullName>
    </alternativeName>
    <alternativeName>
        <fullName evidence="11">Relaxing enzyme</fullName>
    </alternativeName>
    <alternativeName>
        <fullName evidence="9">Swivelase</fullName>
    </alternativeName>
    <alternativeName>
        <fullName evidence="10">Untwisting enzyme</fullName>
    </alternativeName>
</protein>
<dbReference type="NCBIfam" id="NF005829">
    <property type="entry name" value="PRK07726.1"/>
    <property type="match status" value="1"/>
</dbReference>
<keyword evidence="8 16" id="KW-0413">Isomerase</keyword>
<evidence type="ECO:0000256" key="9">
    <source>
        <dbReference type="ARBA" id="ARBA00030003"/>
    </source>
</evidence>
<dbReference type="SMART" id="SM00436">
    <property type="entry name" value="TOP1Bc"/>
    <property type="match status" value="1"/>
</dbReference>
<dbReference type="InterPro" id="IPR000380">
    <property type="entry name" value="Topo_IA"/>
</dbReference>
<comment type="catalytic activity">
    <reaction evidence="1">
        <text>ATP-independent breakage of single-stranded DNA, followed by passage and rejoining.</text>
        <dbReference type="EC" id="5.6.2.1"/>
    </reaction>
</comment>
<dbReference type="InterPro" id="IPR013825">
    <property type="entry name" value="Topo_IA_cen_sub2"/>
</dbReference>
<comment type="similarity">
    <text evidence="2">Belongs to the type IA topoisomerase family.</text>
</comment>
<reference evidence="17" key="1">
    <citation type="journal article" date="2019" name="Int. J. Syst. Evol. Microbiol.">
        <title>The Global Catalogue of Microorganisms (GCM) 10K type strain sequencing project: providing services to taxonomists for standard genome sequencing and annotation.</title>
        <authorList>
            <consortium name="The Broad Institute Genomics Platform"/>
            <consortium name="The Broad Institute Genome Sequencing Center for Infectious Disease"/>
            <person name="Wu L."/>
            <person name="Ma J."/>
        </authorList>
    </citation>
    <scope>NUCLEOTIDE SEQUENCE [LARGE SCALE GENOMIC DNA]</scope>
    <source>
        <strain evidence="17">CGMCC 1.12121</strain>
    </source>
</reference>
<evidence type="ECO:0000259" key="15">
    <source>
        <dbReference type="PROSITE" id="PS52039"/>
    </source>
</evidence>
<dbReference type="InterPro" id="IPR003602">
    <property type="entry name" value="Topo_IA_DNA-bd_dom"/>
</dbReference>
<organism evidence="16 17">
    <name type="scientific">Chromohalobacter sarecensis</name>
    <dbReference type="NCBI Taxonomy" id="245294"/>
    <lineage>
        <taxon>Bacteria</taxon>
        <taxon>Pseudomonadati</taxon>
        <taxon>Pseudomonadota</taxon>
        <taxon>Gammaproteobacteria</taxon>
        <taxon>Oceanospirillales</taxon>
        <taxon>Halomonadaceae</taxon>
        <taxon>Chromohalobacter</taxon>
    </lineage>
</organism>
<dbReference type="GO" id="GO:0003917">
    <property type="term" value="F:DNA topoisomerase type I (single strand cut, ATP-independent) activity"/>
    <property type="evidence" value="ECO:0007669"/>
    <property type="project" value="UniProtKB-EC"/>
</dbReference>
<evidence type="ECO:0000256" key="13">
    <source>
        <dbReference type="SAM" id="MobiDB-lite"/>
    </source>
</evidence>
<evidence type="ECO:0000256" key="3">
    <source>
        <dbReference type="ARBA" id="ARBA00012891"/>
    </source>
</evidence>
<keyword evidence="6" id="KW-0799">Topoisomerase</keyword>
<dbReference type="InterPro" id="IPR023405">
    <property type="entry name" value="Topo_IA_core_domain"/>
</dbReference>
<dbReference type="PROSITE" id="PS00396">
    <property type="entry name" value="TOPO_IA_1"/>
    <property type="match status" value="1"/>
</dbReference>
<dbReference type="Pfam" id="PF01751">
    <property type="entry name" value="Toprim"/>
    <property type="match status" value="1"/>
</dbReference>
<dbReference type="CDD" id="cd03362">
    <property type="entry name" value="TOPRIM_TopoIA_TopoIII"/>
    <property type="match status" value="1"/>
</dbReference>
<dbReference type="InterPro" id="IPR003601">
    <property type="entry name" value="Topo_IA_2"/>
</dbReference>